<organism evidence="1 2">
    <name type="scientific">Agrobacterium genomosp. 2 str. CFBP 5494</name>
    <dbReference type="NCBI Taxonomy" id="1183436"/>
    <lineage>
        <taxon>Bacteria</taxon>
        <taxon>Pseudomonadati</taxon>
        <taxon>Pseudomonadota</taxon>
        <taxon>Alphaproteobacteria</taxon>
        <taxon>Hyphomicrobiales</taxon>
        <taxon>Rhizobiaceae</taxon>
        <taxon>Rhizobium/Agrobacterium group</taxon>
        <taxon>Agrobacterium</taxon>
        <taxon>Agrobacterium tumefaciens complex</taxon>
    </lineage>
</organism>
<evidence type="ECO:0000313" key="2">
    <source>
        <dbReference type="Proteomes" id="UP000191933"/>
    </source>
</evidence>
<dbReference type="Proteomes" id="UP000191933">
    <property type="component" value="Unassembled WGS sequence"/>
</dbReference>
<gene>
    <name evidence="1" type="ORF">AGR2A_Cc30134</name>
</gene>
<protein>
    <submittedName>
        <fullName evidence="1">Uncharacterized protein</fullName>
    </submittedName>
</protein>
<sequence>MEFTLRAGIIASCCSKSANAILFFLHAIETRRKADALSRSAFHVLSDCSALDRFRVDPANIAVVTPVDDVEIFLARAAEQQNRFVGHVERHHGTGNRHGLNLFRTLGHNGGCVIFGDLVVLIGNSIHHRIGDFLRHAVRTIVMVLELALVATQALFDPLGGGIEARLRIIRLTRRMQYNARIEMQLAIGRKTRSGLLYGHLA</sequence>
<reference evidence="1 2" key="1">
    <citation type="submission" date="2016-01" db="EMBL/GenBank/DDBJ databases">
        <authorList>
            <person name="Regsiter A."/>
            <person name="william w."/>
        </authorList>
    </citation>
    <scope>NUCLEOTIDE SEQUENCE [LARGE SCALE GENOMIC DNA]</scope>
    <source>
        <strain evidence="1 2">CFBP 5494</strain>
    </source>
</reference>
<proteinExistence type="predicted"/>
<evidence type="ECO:0000313" key="1">
    <source>
        <dbReference type="EMBL" id="CUW91931.1"/>
    </source>
</evidence>
<comment type="caution">
    <text evidence="1">The sequence shown here is derived from an EMBL/GenBank/DDBJ whole genome shotgun (WGS) entry which is preliminary data.</text>
</comment>
<name>A0A9W5B1D4_9HYPH</name>
<dbReference type="EMBL" id="FBVY01000014">
    <property type="protein sequence ID" value="CUW91931.1"/>
    <property type="molecule type" value="Genomic_DNA"/>
</dbReference>
<accession>A0A9W5B1D4</accession>
<dbReference type="AlphaFoldDB" id="A0A9W5B1D4"/>
<keyword evidence="2" id="KW-1185">Reference proteome</keyword>